<feature type="transmembrane region" description="Helical" evidence="2">
    <location>
        <begin position="75"/>
        <end position="93"/>
    </location>
</feature>
<evidence type="ECO:0000313" key="4">
    <source>
        <dbReference type="Proteomes" id="UP000838412"/>
    </source>
</evidence>
<dbReference type="PANTHER" id="PTHR23320:SF165">
    <property type="entry name" value="MARVEL DOMAIN-CONTAINING PROTEIN"/>
    <property type="match status" value="1"/>
</dbReference>
<keyword evidence="2" id="KW-1133">Transmembrane helix</keyword>
<accession>A0A8K0AF87</accession>
<evidence type="ECO:0000313" key="3">
    <source>
        <dbReference type="EMBL" id="CAH1273622.1"/>
    </source>
</evidence>
<reference evidence="3" key="1">
    <citation type="submission" date="2022-01" db="EMBL/GenBank/DDBJ databases">
        <authorList>
            <person name="Braso-Vives M."/>
        </authorList>
    </citation>
    <scope>NUCLEOTIDE SEQUENCE</scope>
</reference>
<gene>
    <name evidence="3" type="primary">Hypp5165</name>
    <name evidence="3" type="ORF">BLAG_LOCUS24908</name>
</gene>
<dbReference type="PANTHER" id="PTHR23320">
    <property type="entry name" value="MEMBRANE-SPANNING 4-DOMAINS SUBFAMILY A MS4A -RELATED"/>
    <property type="match status" value="1"/>
</dbReference>
<dbReference type="InterPro" id="IPR030417">
    <property type="entry name" value="MS4A"/>
</dbReference>
<proteinExistence type="predicted"/>
<feature type="transmembrane region" description="Helical" evidence="2">
    <location>
        <begin position="42"/>
        <end position="63"/>
    </location>
</feature>
<dbReference type="AlphaFoldDB" id="A0A8K0AF87"/>
<protein>
    <submittedName>
        <fullName evidence="3">Hypp5165 protein</fullName>
    </submittedName>
</protein>
<keyword evidence="2" id="KW-0472">Membrane</keyword>
<dbReference type="EMBL" id="OV696694">
    <property type="protein sequence ID" value="CAH1273622.1"/>
    <property type="molecule type" value="Genomic_DNA"/>
</dbReference>
<feature type="transmembrane region" description="Helical" evidence="2">
    <location>
        <begin position="12"/>
        <end position="36"/>
    </location>
</feature>
<keyword evidence="2" id="KW-0812">Transmembrane</keyword>
<dbReference type="OrthoDB" id="10412506at2759"/>
<feature type="region of interest" description="Disordered" evidence="1">
    <location>
        <begin position="211"/>
        <end position="237"/>
    </location>
</feature>
<feature type="compositionally biased region" description="Pro residues" evidence="1">
    <location>
        <begin position="212"/>
        <end position="222"/>
    </location>
</feature>
<evidence type="ECO:0000256" key="1">
    <source>
        <dbReference type="SAM" id="MobiDB-lite"/>
    </source>
</evidence>
<keyword evidence="4" id="KW-1185">Reference proteome</keyword>
<name>A0A8K0AF87_BRALA</name>
<evidence type="ECO:0000256" key="2">
    <source>
        <dbReference type="SAM" id="Phobius"/>
    </source>
</evidence>
<organism evidence="3 4">
    <name type="scientific">Branchiostoma lanceolatum</name>
    <name type="common">Common lancelet</name>
    <name type="synonym">Amphioxus lanceolatum</name>
    <dbReference type="NCBI Taxonomy" id="7740"/>
    <lineage>
        <taxon>Eukaryota</taxon>
        <taxon>Metazoa</taxon>
        <taxon>Chordata</taxon>
        <taxon>Cephalochordata</taxon>
        <taxon>Leptocardii</taxon>
        <taxon>Amphioxiformes</taxon>
        <taxon>Branchiostomatidae</taxon>
        <taxon>Branchiostoma</taxon>
    </lineage>
</organism>
<sequence>MCKSSGQALLGLGVTLVVLGSISVILGIAAAAAFNWDSLSRISAPIWAGGFVILTGSMGIMAGRNFGRQDGRPNGYIPAFMALSIVGIFVTIAQQSINGVGGSLMGWCFIDSVADAVNNWHRDETASSWCQAAASMHWACIAFGFIEMVMCFASSIFGCVVGGCNCGAPQPQTQGVVFMQAPPNPNMVVTTGVPPGAYAYPQAGYMVQQPGGAPPAYLPPPAQQSAPYPGEQKTQIV</sequence>
<dbReference type="Proteomes" id="UP000838412">
    <property type="component" value="Chromosome 9"/>
</dbReference>